<feature type="compositionally biased region" description="Polar residues" evidence="1">
    <location>
        <begin position="29"/>
        <end position="38"/>
    </location>
</feature>
<reference evidence="2 3" key="1">
    <citation type="journal article" date="2020" name="Mol. Biol. Evol.">
        <title>Distinct Expression and Methylation Patterns for Genes with Different Fates following a Single Whole-Genome Duplication in Flowering Plants.</title>
        <authorList>
            <person name="Shi T."/>
            <person name="Rahmani R.S."/>
            <person name="Gugger P.F."/>
            <person name="Wang M."/>
            <person name="Li H."/>
            <person name="Zhang Y."/>
            <person name="Li Z."/>
            <person name="Wang Q."/>
            <person name="Van de Peer Y."/>
            <person name="Marchal K."/>
            <person name="Chen J."/>
        </authorList>
    </citation>
    <scope>NUCLEOTIDE SEQUENCE [LARGE SCALE GENOMIC DNA]</scope>
    <source>
        <tissue evidence="2">Leaf</tissue>
    </source>
</reference>
<evidence type="ECO:0000313" key="3">
    <source>
        <dbReference type="Proteomes" id="UP000607653"/>
    </source>
</evidence>
<accession>A0A822XXI6</accession>
<feature type="compositionally biased region" description="Polar residues" evidence="1">
    <location>
        <begin position="46"/>
        <end position="56"/>
    </location>
</feature>
<evidence type="ECO:0000313" key="2">
    <source>
        <dbReference type="EMBL" id="DAD25027.1"/>
    </source>
</evidence>
<name>A0A822XXI6_NELNU</name>
<feature type="region of interest" description="Disordered" evidence="1">
    <location>
        <begin position="1"/>
        <end position="56"/>
    </location>
</feature>
<sequence length="56" mass="6393">MAKSHQRETTKQNHNNSTDSTIKAKKSIQPGNETPQSKQKQETHPRQQPQQSTPQL</sequence>
<protein>
    <submittedName>
        <fullName evidence="2">Uncharacterized protein</fullName>
    </submittedName>
</protein>
<dbReference type="Proteomes" id="UP000607653">
    <property type="component" value="Unassembled WGS sequence"/>
</dbReference>
<gene>
    <name evidence="2" type="ORF">HUJ06_026491</name>
</gene>
<dbReference type="AlphaFoldDB" id="A0A822XXI6"/>
<feature type="compositionally biased region" description="Basic and acidic residues" evidence="1">
    <location>
        <begin position="1"/>
        <end position="11"/>
    </location>
</feature>
<keyword evidence="3" id="KW-1185">Reference proteome</keyword>
<feature type="compositionally biased region" description="Polar residues" evidence="1">
    <location>
        <begin position="12"/>
        <end position="21"/>
    </location>
</feature>
<comment type="caution">
    <text evidence="2">The sequence shown here is derived from an EMBL/GenBank/DDBJ whole genome shotgun (WGS) entry which is preliminary data.</text>
</comment>
<proteinExistence type="predicted"/>
<organism evidence="2 3">
    <name type="scientific">Nelumbo nucifera</name>
    <name type="common">Sacred lotus</name>
    <dbReference type="NCBI Taxonomy" id="4432"/>
    <lineage>
        <taxon>Eukaryota</taxon>
        <taxon>Viridiplantae</taxon>
        <taxon>Streptophyta</taxon>
        <taxon>Embryophyta</taxon>
        <taxon>Tracheophyta</taxon>
        <taxon>Spermatophyta</taxon>
        <taxon>Magnoliopsida</taxon>
        <taxon>Proteales</taxon>
        <taxon>Nelumbonaceae</taxon>
        <taxon>Nelumbo</taxon>
    </lineage>
</organism>
<evidence type="ECO:0000256" key="1">
    <source>
        <dbReference type="SAM" id="MobiDB-lite"/>
    </source>
</evidence>
<dbReference type="EMBL" id="DUZY01000001">
    <property type="protein sequence ID" value="DAD25027.1"/>
    <property type="molecule type" value="Genomic_DNA"/>
</dbReference>